<evidence type="ECO:0000256" key="3">
    <source>
        <dbReference type="ARBA" id="ARBA00025724"/>
    </source>
</evidence>
<dbReference type="GO" id="GO:0005634">
    <property type="term" value="C:nucleus"/>
    <property type="evidence" value="ECO:0007669"/>
    <property type="project" value="UniProtKB-SubCell"/>
</dbReference>
<dbReference type="PANTHER" id="PTHR21297">
    <property type="entry name" value="DNA-DIRECTED RNA POLYMERASE II"/>
    <property type="match status" value="1"/>
</dbReference>
<evidence type="ECO:0000256" key="1">
    <source>
        <dbReference type="ARBA" id="ARBA00004123"/>
    </source>
</evidence>
<proteinExistence type="inferred from homology"/>
<comment type="caution">
    <text evidence="6">The sequence shown here is derived from an EMBL/GenBank/DDBJ whole genome shotgun (WGS) entry which is preliminary data.</text>
</comment>
<feature type="non-terminal residue" evidence="6">
    <location>
        <position position="140"/>
    </location>
</feature>
<evidence type="ECO:0000313" key="6">
    <source>
        <dbReference type="EMBL" id="KAF2718821.1"/>
    </source>
</evidence>
<dbReference type="SUPFAM" id="SSF47819">
    <property type="entry name" value="HRDC-like"/>
    <property type="match status" value="1"/>
</dbReference>
<feature type="region of interest" description="Disordered" evidence="4">
    <location>
        <begin position="1"/>
        <end position="20"/>
    </location>
</feature>
<dbReference type="InterPro" id="IPR010997">
    <property type="entry name" value="HRDC-like_sf"/>
</dbReference>
<reference evidence="6" key="1">
    <citation type="journal article" date="2020" name="Stud. Mycol.">
        <title>101 Dothideomycetes genomes: a test case for predicting lifestyles and emergence of pathogens.</title>
        <authorList>
            <person name="Haridas S."/>
            <person name="Albert R."/>
            <person name="Binder M."/>
            <person name="Bloem J."/>
            <person name="Labutti K."/>
            <person name="Salamov A."/>
            <person name="Andreopoulos B."/>
            <person name="Baker S."/>
            <person name="Barry K."/>
            <person name="Bills G."/>
            <person name="Bluhm B."/>
            <person name="Cannon C."/>
            <person name="Castanera R."/>
            <person name="Culley D."/>
            <person name="Daum C."/>
            <person name="Ezra D."/>
            <person name="Gonzalez J."/>
            <person name="Henrissat B."/>
            <person name="Kuo A."/>
            <person name="Liang C."/>
            <person name="Lipzen A."/>
            <person name="Lutzoni F."/>
            <person name="Magnuson J."/>
            <person name="Mondo S."/>
            <person name="Nolan M."/>
            <person name="Ohm R."/>
            <person name="Pangilinan J."/>
            <person name="Park H.-J."/>
            <person name="Ramirez L."/>
            <person name="Alfaro M."/>
            <person name="Sun H."/>
            <person name="Tritt A."/>
            <person name="Yoshinaga Y."/>
            <person name="Zwiers L.-H."/>
            <person name="Turgeon B."/>
            <person name="Goodwin S."/>
            <person name="Spatafora J."/>
            <person name="Crous P."/>
            <person name="Grigoriev I."/>
        </authorList>
    </citation>
    <scope>NUCLEOTIDE SEQUENCE</scope>
    <source>
        <strain evidence="6">CBS 116435</strain>
    </source>
</reference>
<gene>
    <name evidence="6" type="ORF">K431DRAFT_198290</name>
</gene>
<dbReference type="SMART" id="SM00657">
    <property type="entry name" value="RPOL4c"/>
    <property type="match status" value="1"/>
</dbReference>
<comment type="similarity">
    <text evidence="3">Belongs to the eukaryotic RPB4 RNA polymerase subunit family.</text>
</comment>
<dbReference type="InterPro" id="IPR006590">
    <property type="entry name" value="RNA_pol_Rpb4/RPC9_core"/>
</dbReference>
<feature type="non-terminal residue" evidence="6">
    <location>
        <position position="1"/>
    </location>
</feature>
<dbReference type="Proteomes" id="UP000799441">
    <property type="component" value="Unassembled WGS sequence"/>
</dbReference>
<dbReference type="GO" id="GO:0006352">
    <property type="term" value="P:DNA-templated transcription initiation"/>
    <property type="evidence" value="ECO:0007669"/>
    <property type="project" value="InterPro"/>
</dbReference>
<organism evidence="6 7">
    <name type="scientific">Polychaeton citri CBS 116435</name>
    <dbReference type="NCBI Taxonomy" id="1314669"/>
    <lineage>
        <taxon>Eukaryota</taxon>
        <taxon>Fungi</taxon>
        <taxon>Dikarya</taxon>
        <taxon>Ascomycota</taxon>
        <taxon>Pezizomycotina</taxon>
        <taxon>Dothideomycetes</taxon>
        <taxon>Dothideomycetidae</taxon>
        <taxon>Capnodiales</taxon>
        <taxon>Capnodiaceae</taxon>
        <taxon>Polychaeton</taxon>
    </lineage>
</organism>
<dbReference type="Pfam" id="PF03874">
    <property type="entry name" value="RNA_pol_Rpb4"/>
    <property type="match status" value="1"/>
</dbReference>
<evidence type="ECO:0000256" key="4">
    <source>
        <dbReference type="SAM" id="MobiDB-lite"/>
    </source>
</evidence>
<keyword evidence="7" id="KW-1185">Reference proteome</keyword>
<dbReference type="GO" id="GO:0000166">
    <property type="term" value="F:nucleotide binding"/>
    <property type="evidence" value="ECO:0007669"/>
    <property type="project" value="InterPro"/>
</dbReference>
<evidence type="ECO:0000313" key="7">
    <source>
        <dbReference type="Proteomes" id="UP000799441"/>
    </source>
</evidence>
<dbReference type="InterPro" id="IPR038324">
    <property type="entry name" value="Rpb4/RPC9_sf"/>
</dbReference>
<dbReference type="InterPro" id="IPR005574">
    <property type="entry name" value="Rpb4/RPC9"/>
</dbReference>
<feature type="domain" description="RNA polymerase Rpb4/RPC9 core" evidence="5">
    <location>
        <begin position="22"/>
        <end position="140"/>
    </location>
</feature>
<dbReference type="OrthoDB" id="2186918at2759"/>
<dbReference type="EMBL" id="MU003819">
    <property type="protein sequence ID" value="KAF2718821.1"/>
    <property type="molecule type" value="Genomic_DNA"/>
</dbReference>
<evidence type="ECO:0000259" key="5">
    <source>
        <dbReference type="SMART" id="SM00657"/>
    </source>
</evidence>
<dbReference type="InterPro" id="IPR045222">
    <property type="entry name" value="Rpb4-like"/>
</dbReference>
<keyword evidence="2" id="KW-0539">Nucleus</keyword>
<sequence length="140" mass="15682">PTSRARPPPTGDEEATSQLRLGEFDGVDTLSVSEAYHLLNAMEQRLTADGKQIPNNDVYVKTREYLNLFARFKDLPAVQSVESYLEKLSDKLAPFEKAQLGTLCCDTAEEARTLVPSLEGKFSDDQLQQVLDDISKLRDF</sequence>
<name>A0A9P4Q5I1_9PEZI</name>
<protein>
    <submittedName>
        <fullName evidence="6">RNA polymerase II</fullName>
    </submittedName>
</protein>
<dbReference type="AlphaFoldDB" id="A0A9P4Q5I1"/>
<dbReference type="GO" id="GO:0030880">
    <property type="term" value="C:RNA polymerase complex"/>
    <property type="evidence" value="ECO:0007669"/>
    <property type="project" value="InterPro"/>
</dbReference>
<comment type="subcellular location">
    <subcellularLocation>
        <location evidence="1">Nucleus</location>
    </subcellularLocation>
</comment>
<dbReference type="Gene3D" id="1.20.1250.40">
    <property type="match status" value="1"/>
</dbReference>
<evidence type="ECO:0000256" key="2">
    <source>
        <dbReference type="ARBA" id="ARBA00023242"/>
    </source>
</evidence>
<feature type="compositionally biased region" description="Pro residues" evidence="4">
    <location>
        <begin position="1"/>
        <end position="10"/>
    </location>
</feature>
<accession>A0A9P4Q5I1</accession>